<dbReference type="AlphaFoldDB" id="A0A382C9J3"/>
<name>A0A382C9J3_9ZZZZ</name>
<gene>
    <name evidence="1" type="ORF">METZ01_LOCUS175639</name>
</gene>
<protein>
    <submittedName>
        <fullName evidence="1">Uncharacterized protein</fullName>
    </submittedName>
</protein>
<evidence type="ECO:0000313" key="1">
    <source>
        <dbReference type="EMBL" id="SVB22785.1"/>
    </source>
</evidence>
<accession>A0A382C9J3</accession>
<dbReference type="EMBL" id="UINC01033459">
    <property type="protein sequence ID" value="SVB22785.1"/>
    <property type="molecule type" value="Genomic_DNA"/>
</dbReference>
<proteinExistence type="predicted"/>
<sequence>MNIFFIVGDQRVYTWNQYWNSVGVSKISISGTFTHLQTGVVQDAISGTDTWIDLLNNVQWQLSNVIMSDDQLMIDSIMAPHIFYDGRYEKNHYLDPFYDSDSSRFTGLSAPAGQENMIFVTDDHGGEQNQYRVLQINFQRSLLLELATGENVWCFTGIFGATVKGYGTG</sequence>
<reference evidence="1" key="1">
    <citation type="submission" date="2018-05" db="EMBL/GenBank/DDBJ databases">
        <authorList>
            <person name="Lanie J.A."/>
            <person name="Ng W.-L."/>
            <person name="Kazmierczak K.M."/>
            <person name="Andrzejewski T.M."/>
            <person name="Davidsen T.M."/>
            <person name="Wayne K.J."/>
            <person name="Tettelin H."/>
            <person name="Glass J.I."/>
            <person name="Rusch D."/>
            <person name="Podicherti R."/>
            <person name="Tsui H.-C.T."/>
            <person name="Winkler M.E."/>
        </authorList>
    </citation>
    <scope>NUCLEOTIDE SEQUENCE</scope>
</reference>
<organism evidence="1">
    <name type="scientific">marine metagenome</name>
    <dbReference type="NCBI Taxonomy" id="408172"/>
    <lineage>
        <taxon>unclassified sequences</taxon>
        <taxon>metagenomes</taxon>
        <taxon>ecological metagenomes</taxon>
    </lineage>
</organism>
<feature type="non-terminal residue" evidence="1">
    <location>
        <position position="169"/>
    </location>
</feature>